<organism evidence="2 3">
    <name type="scientific">Crotalus adamanteus</name>
    <name type="common">Eastern diamondback rattlesnake</name>
    <dbReference type="NCBI Taxonomy" id="8729"/>
    <lineage>
        <taxon>Eukaryota</taxon>
        <taxon>Metazoa</taxon>
        <taxon>Chordata</taxon>
        <taxon>Craniata</taxon>
        <taxon>Vertebrata</taxon>
        <taxon>Euteleostomi</taxon>
        <taxon>Lepidosauria</taxon>
        <taxon>Squamata</taxon>
        <taxon>Bifurcata</taxon>
        <taxon>Unidentata</taxon>
        <taxon>Episquamata</taxon>
        <taxon>Toxicofera</taxon>
        <taxon>Serpentes</taxon>
        <taxon>Colubroidea</taxon>
        <taxon>Viperidae</taxon>
        <taxon>Crotalinae</taxon>
        <taxon>Crotalus</taxon>
    </lineage>
</organism>
<accession>A0AAW1CE85</accession>
<gene>
    <name evidence="2" type="ORF">NXF25_003225</name>
</gene>
<protein>
    <submittedName>
        <fullName evidence="2">Uncharacterized protein</fullName>
    </submittedName>
</protein>
<keyword evidence="3" id="KW-1185">Reference proteome</keyword>
<dbReference type="AlphaFoldDB" id="A0AAW1CE85"/>
<evidence type="ECO:0000313" key="2">
    <source>
        <dbReference type="EMBL" id="KAK9412050.1"/>
    </source>
</evidence>
<feature type="transmembrane region" description="Helical" evidence="1">
    <location>
        <begin position="6"/>
        <end position="27"/>
    </location>
</feature>
<dbReference type="EMBL" id="JAOTOJ010000001">
    <property type="protein sequence ID" value="KAK9412050.1"/>
    <property type="molecule type" value="Genomic_DNA"/>
</dbReference>
<name>A0AAW1CE85_CROAD</name>
<reference evidence="2 3" key="1">
    <citation type="journal article" date="2024" name="Proc. Natl. Acad. Sci. U.S.A.">
        <title>The genetic regulatory architecture and epigenomic basis for age-related changes in rattlesnake venom.</title>
        <authorList>
            <person name="Hogan M.P."/>
            <person name="Holding M.L."/>
            <person name="Nystrom G.S."/>
            <person name="Colston T.J."/>
            <person name="Bartlett D.A."/>
            <person name="Mason A.J."/>
            <person name="Ellsworth S.A."/>
            <person name="Rautsaw R.M."/>
            <person name="Lawrence K.C."/>
            <person name="Strickland J.L."/>
            <person name="He B."/>
            <person name="Fraser P."/>
            <person name="Margres M.J."/>
            <person name="Gilbert D.M."/>
            <person name="Gibbs H.L."/>
            <person name="Parkinson C.L."/>
            <person name="Rokyta D.R."/>
        </authorList>
    </citation>
    <scope>NUCLEOTIDE SEQUENCE [LARGE SCALE GENOMIC DNA]</scope>
    <source>
        <strain evidence="2">DRR0105</strain>
    </source>
</reference>
<dbReference type="Proteomes" id="UP001474421">
    <property type="component" value="Unassembled WGS sequence"/>
</dbReference>
<keyword evidence="1" id="KW-0472">Membrane</keyword>
<keyword evidence="1" id="KW-1133">Transmembrane helix</keyword>
<evidence type="ECO:0000256" key="1">
    <source>
        <dbReference type="SAM" id="Phobius"/>
    </source>
</evidence>
<proteinExistence type="predicted"/>
<sequence>MEQLSWFFWCVSLVLQPIGWPAFGTVLGTMKLSMRIKTQYEMKAGSTN</sequence>
<keyword evidence="1" id="KW-0812">Transmembrane</keyword>
<evidence type="ECO:0000313" key="3">
    <source>
        <dbReference type="Proteomes" id="UP001474421"/>
    </source>
</evidence>
<comment type="caution">
    <text evidence="2">The sequence shown here is derived from an EMBL/GenBank/DDBJ whole genome shotgun (WGS) entry which is preliminary data.</text>
</comment>